<proteinExistence type="predicted"/>
<dbReference type="InParanoid" id="A0A420XQW4"/>
<evidence type="ECO:0000256" key="3">
    <source>
        <dbReference type="SAM" id="MobiDB-lite"/>
    </source>
</evidence>
<dbReference type="AlphaFoldDB" id="A0A420XQW4"/>
<comment type="subcellular location">
    <subcellularLocation>
        <location evidence="1">Cytoplasm</location>
    </subcellularLocation>
</comment>
<dbReference type="GO" id="GO:0007155">
    <property type="term" value="P:cell adhesion"/>
    <property type="evidence" value="ECO:0007669"/>
    <property type="project" value="InterPro"/>
</dbReference>
<gene>
    <name evidence="4" type="ORF">CLV35_2160</name>
</gene>
<evidence type="ECO:0000313" key="5">
    <source>
        <dbReference type="Proteomes" id="UP000281955"/>
    </source>
</evidence>
<organism evidence="4 5">
    <name type="scientific">Motilibacter peucedani</name>
    <dbReference type="NCBI Taxonomy" id="598650"/>
    <lineage>
        <taxon>Bacteria</taxon>
        <taxon>Bacillati</taxon>
        <taxon>Actinomycetota</taxon>
        <taxon>Actinomycetes</taxon>
        <taxon>Motilibacterales</taxon>
        <taxon>Motilibacteraceae</taxon>
        <taxon>Motilibacter</taxon>
    </lineage>
</organism>
<keyword evidence="5" id="KW-1185">Reference proteome</keyword>
<feature type="compositionally biased region" description="Low complexity" evidence="3">
    <location>
        <begin position="21"/>
        <end position="54"/>
    </location>
</feature>
<dbReference type="EMBL" id="RBWV01000011">
    <property type="protein sequence ID" value="RKS75683.1"/>
    <property type="molecule type" value="Genomic_DNA"/>
</dbReference>
<keyword evidence="2" id="KW-0963">Cytoplasm</keyword>
<dbReference type="SUPFAM" id="SSF47220">
    <property type="entry name" value="alpha-catenin/vinculin-like"/>
    <property type="match status" value="1"/>
</dbReference>
<feature type="compositionally biased region" description="Low complexity" evidence="3">
    <location>
        <begin position="217"/>
        <end position="237"/>
    </location>
</feature>
<sequence length="261" mass="26335">MSETTSYDTGDSAGTSKTDAAKQAAGETAATAKEQAAGVGQTAAAAGQQVAATAKEQGSQVVAEAANQARDLLGEARSQAQSQAGVQKDRAVTSVRSLADELQALVNGEGGQSGIATEIARQASERLHEVAGWVESREPGDLLTEAKEFARRKPGTFLIGAAVAGLMAGRITRSTVAAVHEDSDDTASVPARTYPSSDAYAAPTTYATETYATDALTAGGTSAGGAYSTGTGYPTGSIADPALETVDVRPETSGVGYGTRP</sequence>
<feature type="region of interest" description="Disordered" evidence="3">
    <location>
        <begin position="1"/>
        <end position="62"/>
    </location>
</feature>
<name>A0A420XQW4_9ACTN</name>
<dbReference type="GO" id="GO:0051015">
    <property type="term" value="F:actin filament binding"/>
    <property type="evidence" value="ECO:0007669"/>
    <property type="project" value="InterPro"/>
</dbReference>
<feature type="compositionally biased region" description="Polar residues" evidence="3">
    <location>
        <begin position="1"/>
        <end position="18"/>
    </location>
</feature>
<dbReference type="GO" id="GO:0005737">
    <property type="term" value="C:cytoplasm"/>
    <property type="evidence" value="ECO:0007669"/>
    <property type="project" value="UniProtKB-SubCell"/>
</dbReference>
<accession>A0A420XQW4</accession>
<comment type="caution">
    <text evidence="4">The sequence shown here is derived from an EMBL/GenBank/DDBJ whole genome shotgun (WGS) entry which is preliminary data.</text>
</comment>
<dbReference type="InterPro" id="IPR036723">
    <property type="entry name" value="Alpha-catenin/vinculin-like_sf"/>
</dbReference>
<evidence type="ECO:0000313" key="4">
    <source>
        <dbReference type="EMBL" id="RKS75683.1"/>
    </source>
</evidence>
<feature type="region of interest" description="Disordered" evidence="3">
    <location>
        <begin position="217"/>
        <end position="261"/>
    </location>
</feature>
<evidence type="ECO:0000256" key="2">
    <source>
        <dbReference type="ARBA" id="ARBA00022490"/>
    </source>
</evidence>
<evidence type="ECO:0000256" key="1">
    <source>
        <dbReference type="ARBA" id="ARBA00004496"/>
    </source>
</evidence>
<dbReference type="RefSeq" id="WP_183061915.1">
    <property type="nucleotide sequence ID" value="NZ_RBWV01000011.1"/>
</dbReference>
<reference evidence="4 5" key="1">
    <citation type="submission" date="2018-10" db="EMBL/GenBank/DDBJ databases">
        <title>Genomic Encyclopedia of Archaeal and Bacterial Type Strains, Phase II (KMG-II): from individual species to whole genera.</title>
        <authorList>
            <person name="Goeker M."/>
        </authorList>
    </citation>
    <scope>NUCLEOTIDE SEQUENCE [LARGE SCALE GENOMIC DNA]</scope>
    <source>
        <strain evidence="4 5">RP-AC37</strain>
    </source>
</reference>
<protein>
    <submittedName>
        <fullName evidence="4">Uncharacterized protein</fullName>
    </submittedName>
</protein>
<dbReference type="Proteomes" id="UP000281955">
    <property type="component" value="Unassembled WGS sequence"/>
</dbReference>